<dbReference type="InterPro" id="IPR034143">
    <property type="entry name" value="snRNP70_RRM"/>
</dbReference>
<dbReference type="InParanoid" id="A0A316VJB2"/>
<dbReference type="AlphaFoldDB" id="A0A316VJB2"/>
<evidence type="ECO:0000256" key="7">
    <source>
        <dbReference type="PROSITE-ProRule" id="PRU00176"/>
    </source>
</evidence>
<evidence type="ECO:0000256" key="2">
    <source>
        <dbReference type="ARBA" id="ARBA00004642"/>
    </source>
</evidence>
<feature type="compositionally biased region" description="Gly residues" evidence="8">
    <location>
        <begin position="246"/>
        <end position="273"/>
    </location>
</feature>
<feature type="domain" description="RRM" evidence="9">
    <location>
        <begin position="123"/>
        <end position="200"/>
    </location>
</feature>
<dbReference type="Pfam" id="PF12220">
    <property type="entry name" value="U1snRNP70_N"/>
    <property type="match status" value="1"/>
</dbReference>
<dbReference type="InterPro" id="IPR035979">
    <property type="entry name" value="RBD_domain_sf"/>
</dbReference>
<dbReference type="PROSITE" id="PS50102">
    <property type="entry name" value="RRM"/>
    <property type="match status" value="1"/>
</dbReference>
<evidence type="ECO:0000256" key="3">
    <source>
        <dbReference type="ARBA" id="ARBA00016996"/>
    </source>
</evidence>
<organism evidence="10 11">
    <name type="scientific">Meira miltonrushii</name>
    <dbReference type="NCBI Taxonomy" id="1280837"/>
    <lineage>
        <taxon>Eukaryota</taxon>
        <taxon>Fungi</taxon>
        <taxon>Dikarya</taxon>
        <taxon>Basidiomycota</taxon>
        <taxon>Ustilaginomycotina</taxon>
        <taxon>Exobasidiomycetes</taxon>
        <taxon>Exobasidiales</taxon>
        <taxon>Brachybasidiaceae</taxon>
        <taxon>Meira</taxon>
    </lineage>
</organism>
<dbReference type="GO" id="GO:0030619">
    <property type="term" value="F:U1 snRNA binding"/>
    <property type="evidence" value="ECO:0007669"/>
    <property type="project" value="InterPro"/>
</dbReference>
<feature type="region of interest" description="Disordered" evidence="8">
    <location>
        <begin position="246"/>
        <end position="318"/>
    </location>
</feature>
<evidence type="ECO:0000256" key="8">
    <source>
        <dbReference type="SAM" id="MobiDB-lite"/>
    </source>
</evidence>
<proteinExistence type="predicted"/>
<dbReference type="OrthoDB" id="4207594at2759"/>
<dbReference type="SMART" id="SM00360">
    <property type="entry name" value="RRM"/>
    <property type="match status" value="1"/>
</dbReference>
<feature type="region of interest" description="Disordered" evidence="8">
    <location>
        <begin position="207"/>
        <end position="228"/>
    </location>
</feature>
<dbReference type="GO" id="GO:0071011">
    <property type="term" value="C:precatalytic spliceosome"/>
    <property type="evidence" value="ECO:0007669"/>
    <property type="project" value="TreeGrafter"/>
</dbReference>
<feature type="region of interest" description="Disordered" evidence="8">
    <location>
        <begin position="1"/>
        <end position="38"/>
    </location>
</feature>
<protein>
    <recommendedName>
        <fullName evidence="3">U1 small nuclear ribonucleoprotein 70 kDa</fullName>
    </recommendedName>
</protein>
<keyword evidence="6" id="KW-0687">Ribonucleoprotein</keyword>
<dbReference type="PANTHER" id="PTHR13952:SF5">
    <property type="entry name" value="U1 SMALL NUCLEAR RIBONUCLEOPROTEIN 70 KDA"/>
    <property type="match status" value="1"/>
</dbReference>
<feature type="compositionally biased region" description="Pro residues" evidence="8">
    <location>
        <begin position="274"/>
        <end position="286"/>
    </location>
</feature>
<evidence type="ECO:0000259" key="9">
    <source>
        <dbReference type="PROSITE" id="PS50102"/>
    </source>
</evidence>
<sequence length="318" mass="34543">MTHQLPPNILRLFQPRPPVSFTPPSQLNHDPFQKPKQTIRPLEGISRILEQLKQEAADQGQSTEGVEEDEGKDEHGKSFTVTEQTKKELKREQRRKLIEERKSKGIANYNPKEDPEAQGDPFTTLFISRLDYTVTEEDLKKDFEMYGPIQRIRIVRDKEGKSKGYAFIVYEQERDMRAAYKDAEGIKIKGKRAMVDVERGRTVKDWKPKRLGGGLGGLTRKKKEPAPVAEPAFAPSIVSRGGFGGGGGGGGFRGGFRGGGGRGGGFRGGGRMGGPPPSGGYGPPPGAGYGGGGGYGAPAGNDGYGRFDGPPPLKRGRY</sequence>
<dbReference type="RefSeq" id="XP_025357616.1">
    <property type="nucleotide sequence ID" value="XM_025501599.1"/>
</dbReference>
<dbReference type="GO" id="GO:0016607">
    <property type="term" value="C:nuclear speck"/>
    <property type="evidence" value="ECO:0007669"/>
    <property type="project" value="UniProtKB-SubCell"/>
</dbReference>
<keyword evidence="4 7" id="KW-0694">RNA-binding</keyword>
<dbReference type="PANTHER" id="PTHR13952">
    <property type="entry name" value="U1 SMALL NUCLEAR RIBONUCLEOPROTEIN 70 KD"/>
    <property type="match status" value="1"/>
</dbReference>
<gene>
    <name evidence="10" type="ORF">FA14DRAFT_187437</name>
</gene>
<reference evidence="10 11" key="1">
    <citation type="journal article" date="2018" name="Mol. Biol. Evol.">
        <title>Broad Genomic Sampling Reveals a Smut Pathogenic Ancestry of the Fungal Clade Ustilaginomycotina.</title>
        <authorList>
            <person name="Kijpornyongpan T."/>
            <person name="Mondo S.J."/>
            <person name="Barry K."/>
            <person name="Sandor L."/>
            <person name="Lee J."/>
            <person name="Lipzen A."/>
            <person name="Pangilinan J."/>
            <person name="LaButti K."/>
            <person name="Hainaut M."/>
            <person name="Henrissat B."/>
            <person name="Grigoriev I.V."/>
            <person name="Spatafora J.W."/>
            <person name="Aime M.C."/>
        </authorList>
    </citation>
    <scope>NUCLEOTIDE SEQUENCE [LARGE SCALE GENOMIC DNA]</scope>
    <source>
        <strain evidence="10 11">MCA 3882</strain>
    </source>
</reference>
<evidence type="ECO:0000256" key="1">
    <source>
        <dbReference type="ARBA" id="ARBA00004324"/>
    </source>
</evidence>
<dbReference type="InterPro" id="IPR000504">
    <property type="entry name" value="RRM_dom"/>
</dbReference>
<dbReference type="GO" id="GO:0000398">
    <property type="term" value="P:mRNA splicing, via spliceosome"/>
    <property type="evidence" value="ECO:0007669"/>
    <property type="project" value="TreeGrafter"/>
</dbReference>
<dbReference type="Pfam" id="PF00076">
    <property type="entry name" value="RRM_1"/>
    <property type="match status" value="1"/>
</dbReference>
<feature type="region of interest" description="Disordered" evidence="8">
    <location>
        <begin position="52"/>
        <end position="92"/>
    </location>
</feature>
<dbReference type="Gene3D" id="3.30.70.330">
    <property type="match status" value="1"/>
</dbReference>
<keyword evidence="11" id="KW-1185">Reference proteome</keyword>
<dbReference type="STRING" id="1280837.A0A316VJB2"/>
<feature type="compositionally biased region" description="Gly residues" evidence="8">
    <location>
        <begin position="287"/>
        <end position="297"/>
    </location>
</feature>
<evidence type="ECO:0000313" key="10">
    <source>
        <dbReference type="EMBL" id="PWN37314.1"/>
    </source>
</evidence>
<keyword evidence="5" id="KW-0539">Nucleus</keyword>
<evidence type="ECO:0000313" key="11">
    <source>
        <dbReference type="Proteomes" id="UP000245771"/>
    </source>
</evidence>
<dbReference type="InterPro" id="IPR012677">
    <property type="entry name" value="Nucleotide-bd_a/b_plait_sf"/>
</dbReference>
<dbReference type="EMBL" id="KZ819602">
    <property type="protein sequence ID" value="PWN37314.1"/>
    <property type="molecule type" value="Genomic_DNA"/>
</dbReference>
<dbReference type="Proteomes" id="UP000245771">
    <property type="component" value="Unassembled WGS sequence"/>
</dbReference>
<dbReference type="GO" id="GO:0003729">
    <property type="term" value="F:mRNA binding"/>
    <property type="evidence" value="ECO:0007669"/>
    <property type="project" value="TreeGrafter"/>
</dbReference>
<dbReference type="GO" id="GO:0071004">
    <property type="term" value="C:U2-type prespliceosome"/>
    <property type="evidence" value="ECO:0007669"/>
    <property type="project" value="TreeGrafter"/>
</dbReference>
<comment type="subcellular location">
    <subcellularLocation>
        <location evidence="1">Nucleus speckle</location>
    </subcellularLocation>
    <subcellularLocation>
        <location evidence="2">Nucleus</location>
        <location evidence="2">Nucleoplasm</location>
    </subcellularLocation>
</comment>
<dbReference type="GO" id="GO:0005685">
    <property type="term" value="C:U1 snRNP"/>
    <property type="evidence" value="ECO:0007669"/>
    <property type="project" value="TreeGrafter"/>
</dbReference>
<feature type="compositionally biased region" description="Pro residues" evidence="8">
    <location>
        <begin position="309"/>
        <end position="318"/>
    </location>
</feature>
<dbReference type="CDD" id="cd12236">
    <property type="entry name" value="RRM_snRNP70"/>
    <property type="match status" value="1"/>
</dbReference>
<dbReference type="SUPFAM" id="SSF54928">
    <property type="entry name" value="RNA-binding domain, RBD"/>
    <property type="match status" value="1"/>
</dbReference>
<evidence type="ECO:0000256" key="6">
    <source>
        <dbReference type="ARBA" id="ARBA00023274"/>
    </source>
</evidence>
<evidence type="ECO:0000256" key="5">
    <source>
        <dbReference type="ARBA" id="ARBA00023242"/>
    </source>
</evidence>
<dbReference type="FunFam" id="3.30.70.330:FF:001585">
    <property type="entry name" value="U1 small nuclear ribonucleoprotein 70 kDa"/>
    <property type="match status" value="1"/>
</dbReference>
<dbReference type="GeneID" id="37023380"/>
<evidence type="ECO:0000256" key="4">
    <source>
        <dbReference type="ARBA" id="ARBA00022884"/>
    </source>
</evidence>
<accession>A0A316VJB2</accession>
<name>A0A316VJB2_9BASI</name>
<dbReference type="InterPro" id="IPR022023">
    <property type="entry name" value="U1snRNP70_N"/>
</dbReference>
<dbReference type="FunCoup" id="A0A316VJB2">
    <property type="interactions" value="213"/>
</dbReference>
<dbReference type="InterPro" id="IPR051183">
    <property type="entry name" value="U1_U11-U12_snRNP_70-35kDa"/>
</dbReference>